<dbReference type="Proteomes" id="UP000748752">
    <property type="component" value="Unassembled WGS sequence"/>
</dbReference>
<keyword evidence="14" id="KW-1185">Reference proteome</keyword>
<evidence type="ECO:0000256" key="4">
    <source>
        <dbReference type="ARBA" id="ARBA00022737"/>
    </source>
</evidence>
<feature type="transmembrane region" description="Helical" evidence="10">
    <location>
        <begin position="59"/>
        <end position="78"/>
    </location>
</feature>
<dbReference type="Pfam" id="PF01595">
    <property type="entry name" value="CNNM"/>
    <property type="match status" value="1"/>
</dbReference>
<dbReference type="RefSeq" id="WP_200233968.1">
    <property type="nucleotide sequence ID" value="NZ_NRRV01000004.1"/>
</dbReference>
<reference evidence="13 14" key="1">
    <citation type="journal article" date="2020" name="Microorganisms">
        <title>Osmotic Adaptation and Compatible Solute Biosynthesis of Phototrophic Bacteria as Revealed from Genome Analyses.</title>
        <authorList>
            <person name="Imhoff J.F."/>
            <person name="Rahn T."/>
            <person name="Kunzel S."/>
            <person name="Keller A."/>
            <person name="Neulinger S.C."/>
        </authorList>
    </citation>
    <scope>NUCLEOTIDE SEQUENCE [LARGE SCALE GENOMIC DNA]</scope>
    <source>
        <strain evidence="13 14">DSM 6210</strain>
    </source>
</reference>
<dbReference type="Gene3D" id="3.10.580.10">
    <property type="entry name" value="CBS-domain"/>
    <property type="match status" value="1"/>
</dbReference>
<comment type="caution">
    <text evidence="13">The sequence shown here is derived from an EMBL/GenBank/DDBJ whole genome shotgun (WGS) entry which is preliminary data.</text>
</comment>
<feature type="transmembrane region" description="Helical" evidence="10">
    <location>
        <begin position="98"/>
        <end position="119"/>
    </location>
</feature>
<protein>
    <recommendedName>
        <fullName evidence="15">HlyC/CorC family transporter</fullName>
    </recommendedName>
</protein>
<dbReference type="InterPro" id="IPR000644">
    <property type="entry name" value="CBS_dom"/>
</dbReference>
<feature type="transmembrane region" description="Helical" evidence="10">
    <location>
        <begin position="139"/>
        <end position="161"/>
    </location>
</feature>
<name>A0ABS1CCX5_9GAMM</name>
<dbReference type="InterPro" id="IPR002550">
    <property type="entry name" value="CNNM"/>
</dbReference>
<evidence type="ECO:0000256" key="1">
    <source>
        <dbReference type="ARBA" id="ARBA00004651"/>
    </source>
</evidence>
<keyword evidence="3 9" id="KW-0812">Transmembrane</keyword>
<evidence type="ECO:0000256" key="5">
    <source>
        <dbReference type="ARBA" id="ARBA00022989"/>
    </source>
</evidence>
<dbReference type="Gene3D" id="3.30.465.10">
    <property type="match status" value="1"/>
</dbReference>
<keyword evidence="5 9" id="KW-1133">Transmembrane helix</keyword>
<dbReference type="Pfam" id="PF00571">
    <property type="entry name" value="CBS"/>
    <property type="match status" value="1"/>
</dbReference>
<dbReference type="Pfam" id="PF03471">
    <property type="entry name" value="CorC_HlyC"/>
    <property type="match status" value="1"/>
</dbReference>
<dbReference type="SUPFAM" id="SSF56176">
    <property type="entry name" value="FAD-binding/transporter-associated domain-like"/>
    <property type="match status" value="1"/>
</dbReference>
<evidence type="ECO:0000259" key="11">
    <source>
        <dbReference type="PROSITE" id="PS51371"/>
    </source>
</evidence>
<keyword evidence="6 8" id="KW-0129">CBS domain</keyword>
<evidence type="ECO:0000313" key="14">
    <source>
        <dbReference type="Proteomes" id="UP000748752"/>
    </source>
</evidence>
<evidence type="ECO:0000256" key="2">
    <source>
        <dbReference type="ARBA" id="ARBA00022475"/>
    </source>
</evidence>
<dbReference type="SMART" id="SM01091">
    <property type="entry name" value="CorC_HlyC"/>
    <property type="match status" value="1"/>
</dbReference>
<keyword evidence="7 9" id="KW-0472">Membrane</keyword>
<evidence type="ECO:0000313" key="13">
    <source>
        <dbReference type="EMBL" id="MBK1629725.1"/>
    </source>
</evidence>
<dbReference type="PROSITE" id="PS51846">
    <property type="entry name" value="CNNM"/>
    <property type="match status" value="1"/>
</dbReference>
<evidence type="ECO:0000256" key="10">
    <source>
        <dbReference type="SAM" id="Phobius"/>
    </source>
</evidence>
<proteinExistence type="predicted"/>
<dbReference type="PANTHER" id="PTHR43099">
    <property type="entry name" value="UPF0053 PROTEIN YRKA"/>
    <property type="match status" value="1"/>
</dbReference>
<accession>A0ABS1CCX5</accession>
<keyword evidence="4" id="KW-0677">Repeat</keyword>
<keyword evidence="2" id="KW-1003">Cell membrane</keyword>
<comment type="subcellular location">
    <subcellularLocation>
        <location evidence="1">Cell membrane</location>
        <topology evidence="1">Multi-pass membrane protein</topology>
    </subcellularLocation>
</comment>
<evidence type="ECO:0008006" key="15">
    <source>
        <dbReference type="Google" id="ProtNLM"/>
    </source>
</evidence>
<dbReference type="EMBL" id="NRRV01000004">
    <property type="protein sequence ID" value="MBK1629725.1"/>
    <property type="molecule type" value="Genomic_DNA"/>
</dbReference>
<feature type="domain" description="CBS" evidence="11">
    <location>
        <begin position="283"/>
        <end position="342"/>
    </location>
</feature>
<feature type="domain" description="CNNM transmembrane" evidence="12">
    <location>
        <begin position="1"/>
        <end position="196"/>
    </location>
</feature>
<evidence type="ECO:0000256" key="9">
    <source>
        <dbReference type="PROSITE-ProRule" id="PRU01193"/>
    </source>
</evidence>
<evidence type="ECO:0000259" key="12">
    <source>
        <dbReference type="PROSITE" id="PS51846"/>
    </source>
</evidence>
<dbReference type="InterPro" id="IPR016169">
    <property type="entry name" value="FAD-bd_PCMH_sub2"/>
</dbReference>
<sequence length="440" mass="47009">MEVLLILVLVLTNGVFAMSEIAVVSARQSRLQELAERGRLGARQAIALKEDPGAFLSTIQVGITLVGVLMGALGEAALAQPVRETLSSIPLLAPSADLLALVLVVGAITYLSVVVGELVPKQLALLAPEALASAVARPLGWLCRAALPVVWLLSASSRLLLRLIGARRGGEPPVSDEEIRVLMAQGAQAGVFHASEEPMVANVLRLDELPIGAIMTPRNEIEALDLAQEQEALKLSLAALRHTLVPVHRDGLDDHLLGVLRLADLLPGCLATATPATDELQRLVQQPVFVPESLHAAQLLEIFRDNRMNLALIVDEYGSLEGLVTLADVLTAIVGTPLGDDAEHADEITRRADGSWLMDGSLPLERVRAELGMDAPLPGEEGASFHTLGGYVMHTLGRVPRASEHFEAAGLRFEVVDMDQQRVDKVLVERLDDAEPPSGL</sequence>
<evidence type="ECO:0000256" key="7">
    <source>
        <dbReference type="ARBA" id="ARBA00023136"/>
    </source>
</evidence>
<dbReference type="SUPFAM" id="SSF54631">
    <property type="entry name" value="CBS-domain pair"/>
    <property type="match status" value="1"/>
</dbReference>
<evidence type="ECO:0000256" key="8">
    <source>
        <dbReference type="PROSITE-ProRule" id="PRU00703"/>
    </source>
</evidence>
<evidence type="ECO:0000256" key="3">
    <source>
        <dbReference type="ARBA" id="ARBA00022692"/>
    </source>
</evidence>
<dbReference type="PROSITE" id="PS51371">
    <property type="entry name" value="CBS"/>
    <property type="match status" value="1"/>
</dbReference>
<dbReference type="InterPro" id="IPR046342">
    <property type="entry name" value="CBS_dom_sf"/>
</dbReference>
<dbReference type="CDD" id="cd04590">
    <property type="entry name" value="CBS_pair_CorC_HlyC_assoc"/>
    <property type="match status" value="1"/>
</dbReference>
<dbReference type="InterPro" id="IPR036318">
    <property type="entry name" value="FAD-bd_PCMH-like_sf"/>
</dbReference>
<dbReference type="PANTHER" id="PTHR43099:SF5">
    <property type="entry name" value="HLYC_CORC FAMILY TRANSPORTER"/>
    <property type="match status" value="1"/>
</dbReference>
<dbReference type="InterPro" id="IPR044751">
    <property type="entry name" value="Ion_transp-like_CBS"/>
</dbReference>
<dbReference type="InterPro" id="IPR051676">
    <property type="entry name" value="UPF0053_domain"/>
</dbReference>
<gene>
    <name evidence="13" type="ORF">CKO31_03010</name>
</gene>
<organism evidence="13 14">
    <name type="scientific">Thiohalocapsa halophila</name>
    <dbReference type="NCBI Taxonomy" id="69359"/>
    <lineage>
        <taxon>Bacteria</taxon>
        <taxon>Pseudomonadati</taxon>
        <taxon>Pseudomonadota</taxon>
        <taxon>Gammaproteobacteria</taxon>
        <taxon>Chromatiales</taxon>
        <taxon>Chromatiaceae</taxon>
        <taxon>Thiohalocapsa</taxon>
    </lineage>
</organism>
<evidence type="ECO:0000256" key="6">
    <source>
        <dbReference type="ARBA" id="ARBA00023122"/>
    </source>
</evidence>
<dbReference type="InterPro" id="IPR005170">
    <property type="entry name" value="Transptr-assoc_dom"/>
</dbReference>